<organism evidence="2 3">
    <name type="scientific">Candidatus Clostridium stratigraminis</name>
    <dbReference type="NCBI Taxonomy" id="3381661"/>
    <lineage>
        <taxon>Bacteria</taxon>
        <taxon>Bacillati</taxon>
        <taxon>Bacillota</taxon>
        <taxon>Clostridia</taxon>
        <taxon>Eubacteriales</taxon>
        <taxon>Clostridiaceae</taxon>
        <taxon>Clostridium</taxon>
    </lineage>
</organism>
<dbReference type="Proteomes" id="UP001623591">
    <property type="component" value="Unassembled WGS sequence"/>
</dbReference>
<comment type="caution">
    <text evidence="2">The sequence shown here is derived from an EMBL/GenBank/DDBJ whole genome shotgun (WGS) entry which is preliminary data.</text>
</comment>
<evidence type="ECO:0000313" key="2">
    <source>
        <dbReference type="EMBL" id="MFL0247316.1"/>
    </source>
</evidence>
<evidence type="ECO:0000313" key="3">
    <source>
        <dbReference type="Proteomes" id="UP001623591"/>
    </source>
</evidence>
<keyword evidence="3" id="KW-1185">Reference proteome</keyword>
<dbReference type="EMBL" id="JBJHZZ010000005">
    <property type="protein sequence ID" value="MFL0247316.1"/>
    <property type="molecule type" value="Genomic_DNA"/>
</dbReference>
<feature type="signal peptide" evidence="1">
    <location>
        <begin position="1"/>
        <end position="23"/>
    </location>
</feature>
<sequence length="285" mass="32411">MKKMFTILSLAIVLLLTGCTSKAVPNLKGGYQSDREGVGYVILLSFQPDDSSFVEYIDSREVDRGTYKKTEDNLYQIKSDKQDFEVALNTKNSFNIIIKKLNNGNPIQMKNISTIPGYFKNPYGDEDKYMALLEDKDKTQTSPATVDNNKPAAKSGIDWKCVYIGSLVQKGMPEIKNQIVFNNEDEWRIYANDNLPNSIVDSVIKNVNWDKEGIVVLQDYPPKGYFSFLSQVSDVKIENGKLNVQYENNTDTTKTYYVRSQGYTEVVKDIYMICLNKSDIGKLKK</sequence>
<evidence type="ECO:0008006" key="4">
    <source>
        <dbReference type="Google" id="ProtNLM"/>
    </source>
</evidence>
<proteinExistence type="predicted"/>
<protein>
    <recommendedName>
        <fullName evidence="4">DUF4825 domain-containing protein</fullName>
    </recommendedName>
</protein>
<name>A0ABW8T5F3_9CLOT</name>
<accession>A0ABW8T5F3</accession>
<reference evidence="2 3" key="1">
    <citation type="submission" date="2024-11" db="EMBL/GenBank/DDBJ databases">
        <authorList>
            <person name="Heng Y.C."/>
            <person name="Lim A.C.H."/>
            <person name="Lee J.K.Y."/>
            <person name="Kittelmann S."/>
        </authorList>
    </citation>
    <scope>NUCLEOTIDE SEQUENCE [LARGE SCALE GENOMIC DNA]</scope>
    <source>
        <strain evidence="2 3">WILCCON 0185</strain>
    </source>
</reference>
<keyword evidence="1" id="KW-0732">Signal</keyword>
<evidence type="ECO:0000256" key="1">
    <source>
        <dbReference type="SAM" id="SignalP"/>
    </source>
</evidence>
<feature type="chain" id="PRO_5047307213" description="DUF4825 domain-containing protein" evidence="1">
    <location>
        <begin position="24"/>
        <end position="285"/>
    </location>
</feature>
<gene>
    <name evidence="2" type="ORF">ACJDUG_10045</name>
</gene>
<dbReference type="RefSeq" id="WP_406769769.1">
    <property type="nucleotide sequence ID" value="NZ_JBJHZZ010000005.1"/>
</dbReference>
<dbReference type="PROSITE" id="PS51257">
    <property type="entry name" value="PROKAR_LIPOPROTEIN"/>
    <property type="match status" value="1"/>
</dbReference>